<comment type="similarity">
    <text evidence="1">Belongs to the polysaccharide synthase family.</text>
</comment>
<feature type="domain" description="Polysaccharide biosynthesis protein CapD-like" evidence="3">
    <location>
        <begin position="292"/>
        <end position="578"/>
    </location>
</feature>
<organism evidence="4 5">
    <name type="scientific">Thalassobacterium sedimentorum</name>
    <dbReference type="NCBI Taxonomy" id="3041258"/>
    <lineage>
        <taxon>Bacteria</taxon>
        <taxon>Pseudomonadati</taxon>
        <taxon>Verrucomicrobiota</taxon>
        <taxon>Opitutia</taxon>
        <taxon>Puniceicoccales</taxon>
        <taxon>Coraliomargaritaceae</taxon>
        <taxon>Thalassobacterium</taxon>
    </lineage>
</organism>
<evidence type="ECO:0000313" key="5">
    <source>
        <dbReference type="Proteomes" id="UP001243717"/>
    </source>
</evidence>
<keyword evidence="2" id="KW-1133">Transmembrane helix</keyword>
<dbReference type="SUPFAM" id="SSF51735">
    <property type="entry name" value="NAD(P)-binding Rossmann-fold domains"/>
    <property type="match status" value="2"/>
</dbReference>
<comment type="caution">
    <text evidence="4">The sequence shown here is derived from an EMBL/GenBank/DDBJ whole genome shotgun (WGS) entry which is preliminary data.</text>
</comment>
<evidence type="ECO:0000259" key="3">
    <source>
        <dbReference type="Pfam" id="PF02719"/>
    </source>
</evidence>
<accession>A0ABU1AKP6</accession>
<feature type="transmembrane region" description="Helical" evidence="2">
    <location>
        <begin position="12"/>
        <end position="32"/>
    </location>
</feature>
<feature type="transmembrane region" description="Helical" evidence="2">
    <location>
        <begin position="52"/>
        <end position="70"/>
    </location>
</feature>
<sequence>MSSNLIVRYLNLRTLALFLLYAAISFASYWTAYELRFDFHVSDHHALDRINTVSWVLCLQLMLLLATGQFDSILSYFRLPDVFRLFGGLFFNALILLSMWYLYQGNNVPPRSVILVYVLISFLLIASFRVLMRIKSSRGLEDWLSMDTAENVIIIGAGEVGAGLCSDLMNKTRLGMRPVAFLDDDPKKIGRYVHGILVANEVEELSAVAKRYSASKAVIAFPSASVKRMRQVADLARHAGLAVDTVPALTDLVSGRAELSQLRPIQLEDLLGRETVDLNSEDIRNMLTNKRVLITGAGGSIGSELVAQILDYVPAELLCIDQTEIAIFNLQQNVLKPLPNNTIKVTTRVLDILNEPQLQNLFIQHRPQVIFHAAAHKHVNLMEDQPVEALRNNFIATKQLAKIASTHSAERFILISTDKAINPTSVMGATKRLAELALASQQRAADNQTKFMAVRFGNVLGSSGSVIPIFRKQIAAGGPITVTHPEVTRFFMTVKEAVGLVLQSATLGVGGEIFVLDMGQSVKILDVARQMIALSGLREKIDIDIEFIGLQPGEKLFEEVQHLSEELLATSHPRVMRFVAPQNTTFDINQLVQELEAVMQSYDAKQIKLTIKKHVPEYTPAN</sequence>
<feature type="transmembrane region" description="Helical" evidence="2">
    <location>
        <begin position="82"/>
        <end position="102"/>
    </location>
</feature>
<dbReference type="PANTHER" id="PTHR43318">
    <property type="entry name" value="UDP-N-ACETYLGLUCOSAMINE 4,6-DEHYDRATASE"/>
    <property type="match status" value="1"/>
</dbReference>
<keyword evidence="2" id="KW-0472">Membrane</keyword>
<evidence type="ECO:0000256" key="1">
    <source>
        <dbReference type="ARBA" id="ARBA00007430"/>
    </source>
</evidence>
<keyword evidence="2" id="KW-0812">Transmembrane</keyword>
<protein>
    <submittedName>
        <fullName evidence="4">Nucleoside-diphosphate sugar epimerase/dehydratase</fullName>
    </submittedName>
</protein>
<evidence type="ECO:0000256" key="2">
    <source>
        <dbReference type="SAM" id="Phobius"/>
    </source>
</evidence>
<gene>
    <name evidence="4" type="ORF">QEH59_12820</name>
</gene>
<dbReference type="InterPro" id="IPR003869">
    <property type="entry name" value="Polysac_CapD-like"/>
</dbReference>
<dbReference type="RefSeq" id="WP_308985770.1">
    <property type="nucleotide sequence ID" value="NZ_JARXIC010000022.1"/>
</dbReference>
<dbReference type="PANTHER" id="PTHR43318:SF1">
    <property type="entry name" value="POLYSACCHARIDE BIOSYNTHESIS PROTEIN EPSC-RELATED"/>
    <property type="match status" value="1"/>
</dbReference>
<reference evidence="4 5" key="1">
    <citation type="submission" date="2023-04" db="EMBL/GenBank/DDBJ databases">
        <title>A novel bacteria isolated from coastal sediment.</title>
        <authorList>
            <person name="Liu X.-J."/>
            <person name="Du Z.-J."/>
        </authorList>
    </citation>
    <scope>NUCLEOTIDE SEQUENCE [LARGE SCALE GENOMIC DNA]</scope>
    <source>
        <strain evidence="4 5">SDUM461004</strain>
    </source>
</reference>
<feature type="transmembrane region" description="Helical" evidence="2">
    <location>
        <begin position="114"/>
        <end position="132"/>
    </location>
</feature>
<dbReference type="EMBL" id="JARXIC010000022">
    <property type="protein sequence ID" value="MDQ8195314.1"/>
    <property type="molecule type" value="Genomic_DNA"/>
</dbReference>
<dbReference type="Proteomes" id="UP001243717">
    <property type="component" value="Unassembled WGS sequence"/>
</dbReference>
<keyword evidence="5" id="KW-1185">Reference proteome</keyword>
<dbReference type="Pfam" id="PF13727">
    <property type="entry name" value="CoA_binding_3"/>
    <property type="match status" value="1"/>
</dbReference>
<evidence type="ECO:0000313" key="4">
    <source>
        <dbReference type="EMBL" id="MDQ8195314.1"/>
    </source>
</evidence>
<proteinExistence type="inferred from homology"/>
<dbReference type="InterPro" id="IPR036291">
    <property type="entry name" value="NAD(P)-bd_dom_sf"/>
</dbReference>
<dbReference type="InterPro" id="IPR051203">
    <property type="entry name" value="Polysaccharide_Synthase-Rel"/>
</dbReference>
<dbReference type="CDD" id="cd05237">
    <property type="entry name" value="UDP_invert_4-6DH_SDR_e"/>
    <property type="match status" value="1"/>
</dbReference>
<name>A0ABU1AKP6_9BACT</name>
<dbReference type="Pfam" id="PF02719">
    <property type="entry name" value="Polysacc_synt_2"/>
    <property type="match status" value="1"/>
</dbReference>
<dbReference type="Gene3D" id="3.40.50.720">
    <property type="entry name" value="NAD(P)-binding Rossmann-like Domain"/>
    <property type="match status" value="2"/>
</dbReference>